<reference evidence="4 5" key="1">
    <citation type="submission" date="2019-07" db="EMBL/GenBank/DDBJ databases">
        <title>Whole genome shotgun sequence of Rhodospirillum oryzae NBRC 107573.</title>
        <authorList>
            <person name="Hosoyama A."/>
            <person name="Uohara A."/>
            <person name="Ohji S."/>
            <person name="Ichikawa N."/>
        </authorList>
    </citation>
    <scope>NUCLEOTIDE SEQUENCE [LARGE SCALE GENOMIC DNA]</scope>
    <source>
        <strain evidence="4 5">NBRC 107573</strain>
    </source>
</reference>
<keyword evidence="5" id="KW-1185">Reference proteome</keyword>
<feature type="transmembrane region" description="Helical" evidence="2">
    <location>
        <begin position="84"/>
        <end position="104"/>
    </location>
</feature>
<dbReference type="PANTHER" id="PTHR43318">
    <property type="entry name" value="UDP-N-ACETYLGLUCOSAMINE 4,6-DEHYDRATASE"/>
    <property type="match status" value="1"/>
</dbReference>
<dbReference type="CDD" id="cd05237">
    <property type="entry name" value="UDP_invert_4-6DH_SDR_e"/>
    <property type="match status" value="1"/>
</dbReference>
<evidence type="ECO:0000256" key="2">
    <source>
        <dbReference type="SAM" id="Phobius"/>
    </source>
</evidence>
<dbReference type="PANTHER" id="PTHR43318:SF1">
    <property type="entry name" value="POLYSACCHARIDE BIOSYNTHESIS PROTEIN EPSC-RELATED"/>
    <property type="match status" value="1"/>
</dbReference>
<gene>
    <name evidence="4" type="ORF">ROR02_02140</name>
</gene>
<feature type="transmembrane region" description="Helical" evidence="2">
    <location>
        <begin position="12"/>
        <end position="34"/>
    </location>
</feature>
<proteinExistence type="inferred from homology"/>
<keyword evidence="2" id="KW-0812">Transmembrane</keyword>
<comment type="caution">
    <text evidence="4">The sequence shown here is derived from an EMBL/GenBank/DDBJ whole genome shotgun (WGS) entry which is preliminary data.</text>
</comment>
<feature type="transmembrane region" description="Helical" evidence="2">
    <location>
        <begin position="54"/>
        <end position="72"/>
    </location>
</feature>
<protein>
    <submittedName>
        <fullName evidence="4">Polysaccharide biosynthesis protein CapD</fullName>
    </submittedName>
</protein>
<dbReference type="EMBL" id="BJZO01000003">
    <property type="protein sequence ID" value="GEO80083.1"/>
    <property type="molecule type" value="Genomic_DNA"/>
</dbReference>
<evidence type="ECO:0000313" key="5">
    <source>
        <dbReference type="Proteomes" id="UP000321567"/>
    </source>
</evidence>
<name>A0A512H3S6_9PROT</name>
<feature type="domain" description="Polysaccharide biosynthesis protein CapD-like" evidence="3">
    <location>
        <begin position="302"/>
        <end position="593"/>
    </location>
</feature>
<comment type="similarity">
    <text evidence="1">Belongs to the polysaccharide synthase family.</text>
</comment>
<dbReference type="InterPro" id="IPR003869">
    <property type="entry name" value="Polysac_CapD-like"/>
</dbReference>
<dbReference type="InterPro" id="IPR051203">
    <property type="entry name" value="Polysaccharide_Synthase-Rel"/>
</dbReference>
<dbReference type="Gene3D" id="3.40.50.720">
    <property type="entry name" value="NAD(P)-binding Rossmann-like Domain"/>
    <property type="match status" value="2"/>
</dbReference>
<keyword evidence="2" id="KW-1133">Transmembrane helix</keyword>
<evidence type="ECO:0000259" key="3">
    <source>
        <dbReference type="Pfam" id="PF02719"/>
    </source>
</evidence>
<sequence length="641" mass="70219">MKVKSLVTRMPARARIVFLHDVIMAALSFPLSLYLRVGEDLPQVASPGDIGEGATLFALCAAVAFYTQRMYLGIWRYASLDDLIAILRGTALTLVMFVPAVFLLSRVEYLPRSVPIINAFVLVVMLGGSRFFYRLLKDRTFDLKRRAVTLGRRGIPVLLAGADDPCEMFLRAVEREADPPYVPVGIVAEKEQRVGRQLRGLSVLGTLDQIPEVVALLEARGQRPHKLILTKDTFSGARLRGLLETCEALGLSLARLPRLTELKSGETDRLEVRPVALEDLLGRPQAVLDRDPVVSMVRGRRVLVTGAGGSIGSELVRQIADLEPARLVLADHGEFALYTIDMEMKERFPTLDRRAALLDVRDHVRLETLMAEERPELVFHAAALKHVPMVEMNPIEGLRTNALGTRLVAEACRRHGTRVMVLISTDKAVNPTSVMGASKRLAECWCQGLDRLGLGDPDAPHFVTVRFGNVLGSTGSVVPLFQRQLAAGGPLTVTHPDITRYFMTIREAVELVLQAAALGALSDTYRGSIFVLDMGEPVRIVDLARQMIRLAGLRPDEDVAVTFTGLRPGEKLYEEIFHGAEKPLPTPTPGILVAAPRIQDEAALTEAFETLAAACATHDEARAHEVVAGLVPEYSTPPTDA</sequence>
<dbReference type="InterPro" id="IPR036291">
    <property type="entry name" value="NAD(P)-bd_dom_sf"/>
</dbReference>
<organism evidence="4 5">
    <name type="scientific">Pararhodospirillum oryzae</name>
    <dbReference type="NCBI Taxonomy" id="478448"/>
    <lineage>
        <taxon>Bacteria</taxon>
        <taxon>Pseudomonadati</taxon>
        <taxon>Pseudomonadota</taxon>
        <taxon>Alphaproteobacteria</taxon>
        <taxon>Rhodospirillales</taxon>
        <taxon>Rhodospirillaceae</taxon>
        <taxon>Pararhodospirillum</taxon>
    </lineage>
</organism>
<dbReference type="Proteomes" id="UP000321567">
    <property type="component" value="Unassembled WGS sequence"/>
</dbReference>
<keyword evidence="2" id="KW-0472">Membrane</keyword>
<feature type="transmembrane region" description="Helical" evidence="2">
    <location>
        <begin position="116"/>
        <end position="136"/>
    </location>
</feature>
<dbReference type="Pfam" id="PF02719">
    <property type="entry name" value="Polysacc_synt_2"/>
    <property type="match status" value="1"/>
</dbReference>
<evidence type="ECO:0000313" key="4">
    <source>
        <dbReference type="EMBL" id="GEO80083.1"/>
    </source>
</evidence>
<dbReference type="SUPFAM" id="SSF51735">
    <property type="entry name" value="NAD(P)-binding Rossmann-fold domains"/>
    <property type="match status" value="1"/>
</dbReference>
<dbReference type="AlphaFoldDB" id="A0A512H3S6"/>
<accession>A0A512H3S6</accession>
<evidence type="ECO:0000256" key="1">
    <source>
        <dbReference type="ARBA" id="ARBA00007430"/>
    </source>
</evidence>